<evidence type="ECO:0000256" key="4">
    <source>
        <dbReference type="ARBA" id="ARBA00022723"/>
    </source>
</evidence>
<comment type="cofactor">
    <cofactor evidence="1">
        <name>Mg(2+)</name>
        <dbReference type="ChEBI" id="CHEBI:18420"/>
    </cofactor>
</comment>
<keyword evidence="2" id="KW-1277">Toxin-antitoxin system</keyword>
<dbReference type="CDD" id="cd18746">
    <property type="entry name" value="PIN_VapC4-5_FitB-like"/>
    <property type="match status" value="1"/>
</dbReference>
<feature type="domain" description="PIN" evidence="8">
    <location>
        <begin position="1"/>
        <end position="128"/>
    </location>
</feature>
<evidence type="ECO:0000256" key="2">
    <source>
        <dbReference type="ARBA" id="ARBA00022649"/>
    </source>
</evidence>
<name>A0A426UBU9_9CHLR</name>
<reference evidence="9 10" key="1">
    <citation type="submission" date="2018-12" db="EMBL/GenBank/DDBJ databases">
        <title>Genome Sequence of Candidatus Viridilinea halotolerans isolated from saline sulfide-rich spring.</title>
        <authorList>
            <person name="Grouzdev D.S."/>
            <person name="Burganskaya E.I."/>
            <person name="Krutkina M.S."/>
            <person name="Sukhacheva M.V."/>
            <person name="Gorlenko V.M."/>
        </authorList>
    </citation>
    <scope>NUCLEOTIDE SEQUENCE [LARGE SCALE GENOMIC DNA]</scope>
    <source>
        <strain evidence="9">Chok-6</strain>
    </source>
</reference>
<dbReference type="EMBL" id="RSAS01000029">
    <property type="protein sequence ID" value="RRR78126.1"/>
    <property type="molecule type" value="Genomic_DNA"/>
</dbReference>
<accession>A0A426UBU9</accession>
<dbReference type="AlphaFoldDB" id="A0A426UBU9"/>
<dbReference type="Proteomes" id="UP000280307">
    <property type="component" value="Unassembled WGS sequence"/>
</dbReference>
<evidence type="ECO:0000256" key="1">
    <source>
        <dbReference type="ARBA" id="ARBA00001946"/>
    </source>
</evidence>
<dbReference type="GO" id="GO:0046872">
    <property type="term" value="F:metal ion binding"/>
    <property type="evidence" value="ECO:0007669"/>
    <property type="project" value="UniProtKB-KW"/>
</dbReference>
<dbReference type="InterPro" id="IPR029060">
    <property type="entry name" value="PIN-like_dom_sf"/>
</dbReference>
<evidence type="ECO:0000256" key="6">
    <source>
        <dbReference type="ARBA" id="ARBA00022842"/>
    </source>
</evidence>
<dbReference type="PANTHER" id="PTHR33653">
    <property type="entry name" value="RIBONUCLEASE VAPC2"/>
    <property type="match status" value="1"/>
</dbReference>
<evidence type="ECO:0000256" key="5">
    <source>
        <dbReference type="ARBA" id="ARBA00022801"/>
    </source>
</evidence>
<dbReference type="Pfam" id="PF01850">
    <property type="entry name" value="PIN"/>
    <property type="match status" value="1"/>
</dbReference>
<comment type="caution">
    <text evidence="9">The sequence shown here is derived from an EMBL/GenBank/DDBJ whole genome shotgun (WGS) entry which is preliminary data.</text>
</comment>
<dbReference type="InterPro" id="IPR050556">
    <property type="entry name" value="Type_II_TA_system_RNase"/>
</dbReference>
<proteinExistence type="inferred from homology"/>
<keyword evidence="5" id="KW-0378">Hydrolase</keyword>
<dbReference type="InterPro" id="IPR002716">
    <property type="entry name" value="PIN_dom"/>
</dbReference>
<evidence type="ECO:0000256" key="3">
    <source>
        <dbReference type="ARBA" id="ARBA00022722"/>
    </source>
</evidence>
<organism evidence="9 10">
    <name type="scientific">Candidatus Viridilinea halotolerans</name>
    <dbReference type="NCBI Taxonomy" id="2491704"/>
    <lineage>
        <taxon>Bacteria</taxon>
        <taxon>Bacillati</taxon>
        <taxon>Chloroflexota</taxon>
        <taxon>Chloroflexia</taxon>
        <taxon>Chloroflexales</taxon>
        <taxon>Chloroflexineae</taxon>
        <taxon>Oscillochloridaceae</taxon>
        <taxon>Candidatus Viridilinea</taxon>
    </lineage>
</organism>
<sequence length="143" mass="16263">MNYLLDTNVISELIKKQPNRQVIRWIDEQDAGRMYLSVVTIGEVQKGITKLSSSERKNTLQTWLDTDLRLRFDKRILELTSSVMTQWGRLTGTLELQGRVLSAFDSLIAATCLQHQAILVTRNEDDFQGTGVTIINPWNIPAS</sequence>
<evidence type="ECO:0000313" key="10">
    <source>
        <dbReference type="Proteomes" id="UP000280307"/>
    </source>
</evidence>
<evidence type="ECO:0000313" key="9">
    <source>
        <dbReference type="EMBL" id="RRR78126.1"/>
    </source>
</evidence>
<dbReference type="SUPFAM" id="SSF88723">
    <property type="entry name" value="PIN domain-like"/>
    <property type="match status" value="1"/>
</dbReference>
<protein>
    <submittedName>
        <fullName evidence="9">Type II toxin-antitoxin system VapC family toxin</fullName>
    </submittedName>
</protein>
<dbReference type="GO" id="GO:0004518">
    <property type="term" value="F:nuclease activity"/>
    <property type="evidence" value="ECO:0007669"/>
    <property type="project" value="UniProtKB-KW"/>
</dbReference>
<dbReference type="GO" id="GO:0016787">
    <property type="term" value="F:hydrolase activity"/>
    <property type="evidence" value="ECO:0007669"/>
    <property type="project" value="UniProtKB-KW"/>
</dbReference>
<keyword evidence="6" id="KW-0460">Magnesium</keyword>
<dbReference type="SMART" id="SM00670">
    <property type="entry name" value="PINc"/>
    <property type="match status" value="1"/>
</dbReference>
<dbReference type="Gene3D" id="3.40.50.1010">
    <property type="entry name" value="5'-nuclease"/>
    <property type="match status" value="1"/>
</dbReference>
<keyword evidence="3" id="KW-0540">Nuclease</keyword>
<comment type="similarity">
    <text evidence="7">Belongs to the PINc/VapC protein family.</text>
</comment>
<gene>
    <name evidence="9" type="ORF">EI684_00710</name>
</gene>
<evidence type="ECO:0000259" key="8">
    <source>
        <dbReference type="SMART" id="SM00670"/>
    </source>
</evidence>
<evidence type="ECO:0000256" key="7">
    <source>
        <dbReference type="ARBA" id="ARBA00038093"/>
    </source>
</evidence>
<keyword evidence="4" id="KW-0479">Metal-binding</keyword>
<dbReference type="PANTHER" id="PTHR33653:SF1">
    <property type="entry name" value="RIBONUCLEASE VAPC2"/>
    <property type="match status" value="1"/>
</dbReference>